<evidence type="ECO:0000313" key="1">
    <source>
        <dbReference type="EMBL" id="CAH3135508.1"/>
    </source>
</evidence>
<reference evidence="1 2" key="1">
    <citation type="submission" date="2022-05" db="EMBL/GenBank/DDBJ databases">
        <authorList>
            <consortium name="Genoscope - CEA"/>
            <person name="William W."/>
        </authorList>
    </citation>
    <scope>NUCLEOTIDE SEQUENCE [LARGE SCALE GENOMIC DNA]</scope>
</reference>
<evidence type="ECO:0008006" key="3">
    <source>
        <dbReference type="Google" id="ProtNLM"/>
    </source>
</evidence>
<protein>
    <recommendedName>
        <fullName evidence="3">Vitellogenin</fullName>
    </recommendedName>
</protein>
<accession>A0ABN8P7I9</accession>
<name>A0ABN8P7I9_9CNID</name>
<dbReference type="EMBL" id="CALNXK010000056">
    <property type="protein sequence ID" value="CAH3135508.1"/>
    <property type="molecule type" value="Genomic_DNA"/>
</dbReference>
<keyword evidence="2" id="KW-1185">Reference proteome</keyword>
<evidence type="ECO:0000313" key="2">
    <source>
        <dbReference type="Proteomes" id="UP001159405"/>
    </source>
</evidence>
<gene>
    <name evidence="1" type="ORF">PLOB_00037940</name>
</gene>
<dbReference type="Proteomes" id="UP001159405">
    <property type="component" value="Unassembled WGS sequence"/>
</dbReference>
<organism evidence="1 2">
    <name type="scientific">Porites lobata</name>
    <dbReference type="NCBI Taxonomy" id="104759"/>
    <lineage>
        <taxon>Eukaryota</taxon>
        <taxon>Metazoa</taxon>
        <taxon>Cnidaria</taxon>
        <taxon>Anthozoa</taxon>
        <taxon>Hexacorallia</taxon>
        <taxon>Scleractinia</taxon>
        <taxon>Fungiina</taxon>
        <taxon>Poritidae</taxon>
        <taxon>Porites</taxon>
    </lineage>
</organism>
<sequence>MLDNVSVAEQTTCIDSEFEDDWYNIDIFSHVQSELDENNVSHKQIFLYVTRAGVNRRTFLQEEEIRMPMITIYSNNFSWRKIQGPGTLVAKLEMGSFQAVKKVDRRKIEEMRLPEKMIFTLPPSDASFMKVKAELIDENTEKRSFWKQSS</sequence>
<comment type="caution">
    <text evidence="1">The sequence shown here is derived from an EMBL/GenBank/DDBJ whole genome shotgun (WGS) entry which is preliminary data.</text>
</comment>
<proteinExistence type="predicted"/>